<sequence length="103" mass="11653">MEMRALSELPRPLVLSGNEKDKAFELRKHELESLGQEHKRDGDIRLAVQHSQKGCASRILMSLRIGASVDDIPTKLQDVFGPMDIAHSIMRVRLKTLVNLLHD</sequence>
<dbReference type="AlphaFoldDB" id="A0AAV4DBE1"/>
<dbReference type="Proteomes" id="UP000735302">
    <property type="component" value="Unassembled WGS sequence"/>
</dbReference>
<evidence type="ECO:0000313" key="1">
    <source>
        <dbReference type="EMBL" id="GFO41363.1"/>
    </source>
</evidence>
<reference evidence="1 2" key="1">
    <citation type="journal article" date="2021" name="Elife">
        <title>Chloroplast acquisition without the gene transfer in kleptoplastic sea slugs, Plakobranchus ocellatus.</title>
        <authorList>
            <person name="Maeda T."/>
            <person name="Takahashi S."/>
            <person name="Yoshida T."/>
            <person name="Shimamura S."/>
            <person name="Takaki Y."/>
            <person name="Nagai Y."/>
            <person name="Toyoda A."/>
            <person name="Suzuki Y."/>
            <person name="Arimoto A."/>
            <person name="Ishii H."/>
            <person name="Satoh N."/>
            <person name="Nishiyama T."/>
            <person name="Hasebe M."/>
            <person name="Maruyama T."/>
            <person name="Minagawa J."/>
            <person name="Obokata J."/>
            <person name="Shigenobu S."/>
        </authorList>
    </citation>
    <scope>NUCLEOTIDE SEQUENCE [LARGE SCALE GENOMIC DNA]</scope>
</reference>
<accession>A0AAV4DBE1</accession>
<comment type="caution">
    <text evidence="1">The sequence shown here is derived from an EMBL/GenBank/DDBJ whole genome shotgun (WGS) entry which is preliminary data.</text>
</comment>
<dbReference type="EMBL" id="BLXT01007679">
    <property type="protein sequence ID" value="GFO41363.1"/>
    <property type="molecule type" value="Genomic_DNA"/>
</dbReference>
<name>A0AAV4DBE1_9GAST</name>
<protein>
    <submittedName>
        <fullName evidence="1">Uncharacterized protein</fullName>
    </submittedName>
</protein>
<keyword evidence="2" id="KW-1185">Reference proteome</keyword>
<proteinExistence type="predicted"/>
<organism evidence="1 2">
    <name type="scientific">Plakobranchus ocellatus</name>
    <dbReference type="NCBI Taxonomy" id="259542"/>
    <lineage>
        <taxon>Eukaryota</taxon>
        <taxon>Metazoa</taxon>
        <taxon>Spiralia</taxon>
        <taxon>Lophotrochozoa</taxon>
        <taxon>Mollusca</taxon>
        <taxon>Gastropoda</taxon>
        <taxon>Heterobranchia</taxon>
        <taxon>Euthyneura</taxon>
        <taxon>Panpulmonata</taxon>
        <taxon>Sacoglossa</taxon>
        <taxon>Placobranchoidea</taxon>
        <taxon>Plakobranchidae</taxon>
        <taxon>Plakobranchus</taxon>
    </lineage>
</organism>
<evidence type="ECO:0000313" key="2">
    <source>
        <dbReference type="Proteomes" id="UP000735302"/>
    </source>
</evidence>
<gene>
    <name evidence="1" type="ORF">PoB_006786800</name>
</gene>